<dbReference type="InterPro" id="IPR058543">
    <property type="entry name" value="Beta-prop_RSE1/DDB1/CPSF1_2nd"/>
</dbReference>
<evidence type="ECO:0000313" key="8">
    <source>
        <dbReference type="Proteomes" id="UP001318860"/>
    </source>
</evidence>
<dbReference type="Pfam" id="PF23726">
    <property type="entry name" value="Beta-prop_RSE1_2nd"/>
    <property type="match status" value="1"/>
</dbReference>
<proteinExistence type="predicted"/>
<evidence type="ECO:0000259" key="5">
    <source>
        <dbReference type="Pfam" id="PF10433"/>
    </source>
</evidence>
<reference evidence="7 8" key="1">
    <citation type="journal article" date="2021" name="Comput. Struct. Biotechnol. J.">
        <title>De novo genome assembly of the potent medicinal plant Rehmannia glutinosa using nanopore technology.</title>
        <authorList>
            <person name="Ma L."/>
            <person name="Dong C."/>
            <person name="Song C."/>
            <person name="Wang X."/>
            <person name="Zheng X."/>
            <person name="Niu Y."/>
            <person name="Chen S."/>
            <person name="Feng W."/>
        </authorList>
    </citation>
    <scope>NUCLEOTIDE SEQUENCE [LARGE SCALE GENOMIC DNA]</scope>
    <source>
        <strain evidence="7">DH-2019</strain>
    </source>
</reference>
<evidence type="ECO:0000256" key="1">
    <source>
        <dbReference type="ARBA" id="ARBA00004123"/>
    </source>
</evidence>
<keyword evidence="8" id="KW-1185">Reference proteome</keyword>
<dbReference type="Gene3D" id="2.130.10.10">
    <property type="entry name" value="YVTN repeat-like/Quinoprotein amine dehydrogenase"/>
    <property type="match status" value="2"/>
</dbReference>
<organism evidence="7 8">
    <name type="scientific">Rehmannia glutinosa</name>
    <name type="common">Chinese foxglove</name>
    <dbReference type="NCBI Taxonomy" id="99300"/>
    <lineage>
        <taxon>Eukaryota</taxon>
        <taxon>Viridiplantae</taxon>
        <taxon>Streptophyta</taxon>
        <taxon>Embryophyta</taxon>
        <taxon>Tracheophyta</taxon>
        <taxon>Spermatophyta</taxon>
        <taxon>Magnoliopsida</taxon>
        <taxon>eudicotyledons</taxon>
        <taxon>Gunneridae</taxon>
        <taxon>Pentapetalae</taxon>
        <taxon>asterids</taxon>
        <taxon>lamiids</taxon>
        <taxon>Lamiales</taxon>
        <taxon>Orobanchaceae</taxon>
        <taxon>Rehmannieae</taxon>
        <taxon>Rehmannia</taxon>
    </lineage>
</organism>
<feature type="domain" description="RSE1/DDB1/CPSF1 first beta-propeller" evidence="5">
    <location>
        <begin position="2"/>
        <end position="83"/>
    </location>
</feature>
<evidence type="ECO:0000259" key="4">
    <source>
        <dbReference type="Pfam" id="PF03178"/>
    </source>
</evidence>
<gene>
    <name evidence="7" type="ORF">DH2020_035650</name>
</gene>
<keyword evidence="2" id="KW-0539">Nucleus</keyword>
<evidence type="ECO:0000313" key="7">
    <source>
        <dbReference type="EMBL" id="KAK6130604.1"/>
    </source>
</evidence>
<comment type="subcellular location">
    <subcellularLocation>
        <location evidence="1">Nucleus</location>
    </subcellularLocation>
</comment>
<feature type="region of interest" description="Disordered" evidence="3">
    <location>
        <begin position="506"/>
        <end position="539"/>
    </location>
</feature>
<evidence type="ECO:0000256" key="3">
    <source>
        <dbReference type="SAM" id="MobiDB-lite"/>
    </source>
</evidence>
<comment type="caution">
    <text evidence="7">The sequence shown here is derived from an EMBL/GenBank/DDBJ whole genome shotgun (WGS) entry which is preliminary data.</text>
</comment>
<dbReference type="InterPro" id="IPR015943">
    <property type="entry name" value="WD40/YVTN_repeat-like_dom_sf"/>
</dbReference>
<dbReference type="PANTHER" id="PTHR10644">
    <property type="entry name" value="DNA REPAIR/RNA PROCESSING CPSF FAMILY"/>
    <property type="match status" value="1"/>
</dbReference>
<dbReference type="Pfam" id="PF10433">
    <property type="entry name" value="Beta-prop_RSE1_1st"/>
    <property type="match status" value="1"/>
</dbReference>
<dbReference type="Pfam" id="PF03178">
    <property type="entry name" value="CPSF_A"/>
    <property type="match status" value="1"/>
</dbReference>
<dbReference type="InterPro" id="IPR004871">
    <property type="entry name" value="RSE1/DDB1/CPSF1_C"/>
</dbReference>
<dbReference type="InterPro" id="IPR050358">
    <property type="entry name" value="RSE1/DDB1/CFT1"/>
</dbReference>
<evidence type="ECO:0000259" key="6">
    <source>
        <dbReference type="Pfam" id="PF23726"/>
    </source>
</evidence>
<dbReference type="InterPro" id="IPR018846">
    <property type="entry name" value="Beta-prop_RSE1/DDB1/CPSF1_1st"/>
</dbReference>
<feature type="domain" description="RSE1/DDB1/CPSF1 second beta-propeller" evidence="6">
    <location>
        <begin position="149"/>
        <end position="466"/>
    </location>
</feature>
<sequence>MFFFLLQTEYGDIFRVTLDHDNERVKELKIKYFDTIPVTSSLCVLKSGFLFAASEFGNHALYQFQAIGDDPDVEASSATLMETEEGFQPVFFQPRKLKNLVRIDQVESLMPIMDMKVSNLFEEETPQIFSLCGRGPRSSLRILRPGLAISEMAVSQLPGVPSAVWTVKKNVNDEFDAYIVVSFANATLVLSIGETVEEVSDSGFLDTTPSLAVSLIGDDSLMQVHPSGIRHIREDGRINEWRTPGKRTIVKVGSNRLQVVIALSGGELIYFEVDMTGQLMEVEKHEMSGDVACLDIALSLKEDRDHASLLLDLMTTRSASYLWIPMIILSLQSVSSPPESLLFLEVQASIGGEDGADHPASLFLNAGLQNGVLFRTVVDMVTGQLSDARSRFLGLRAPKLFSIIVRGRRAMLCLSSRPWLGYIHQGHFLLTPLSYETLEYAASFSSDQCAEGVVAVAGDALRVFTIERLGESFNETAIPLRYTPRKFVIQPKRKLLREAAKKESFEAAGMGENGNADQVENGDDEESTDPHSDEQYGYPKAESGKWVSCIRVLDPRTTQTTCLLELQDNEAAFSMCTVNFHDKEYGTLLAVGTAKGLQFWPKRSFEAGFIHIYRFKEEGKVLELLHKTQVEGVPLALCQFQGRLLAGIGSILRLYDLGKRRLLRKCENKLFPNSITSIQTYRDRIYVGDMQESFHYCKYRRDENQLYIFADDTVPRWLTAAHHVDFDTMAGADKFGNVYFVRLPQDVSDEIEEDPTGGKIKWEQGKLNGAPNKVEEIVQFHVGDVVTCLNKASLIPGGGECIIYGTVMGSLGHFFPSHHDVIDGDLCEQFPTLPMDMQRKIADELDRTPGEILKNLRK</sequence>
<dbReference type="Proteomes" id="UP001318860">
    <property type="component" value="Unassembled WGS sequence"/>
</dbReference>
<name>A0ABR0V941_REHGL</name>
<dbReference type="EMBL" id="JABTTQ020001568">
    <property type="protein sequence ID" value="KAK6130604.1"/>
    <property type="molecule type" value="Genomic_DNA"/>
</dbReference>
<protein>
    <submittedName>
        <fullName evidence="7">Uncharacterized protein</fullName>
    </submittedName>
</protein>
<evidence type="ECO:0000256" key="2">
    <source>
        <dbReference type="ARBA" id="ARBA00023242"/>
    </source>
</evidence>
<feature type="domain" description="RSE1/DDB1/CPSF1 C-terminal" evidence="4">
    <location>
        <begin position="548"/>
        <end position="817"/>
    </location>
</feature>
<accession>A0ABR0V941</accession>